<dbReference type="Gene3D" id="1.10.630.10">
    <property type="entry name" value="Cytochrome P450"/>
    <property type="match status" value="1"/>
</dbReference>
<accession>A0A811QPE2</accession>
<dbReference type="InterPro" id="IPR036396">
    <property type="entry name" value="Cyt_P450_sf"/>
</dbReference>
<comment type="similarity">
    <text evidence="1">Belongs to the JARID1 histone demethylase family.</text>
</comment>
<dbReference type="OrthoDB" id="415358at2759"/>
<reference evidence="4" key="1">
    <citation type="submission" date="2020-10" db="EMBL/GenBank/DDBJ databases">
        <authorList>
            <person name="Han B."/>
            <person name="Lu T."/>
            <person name="Zhao Q."/>
            <person name="Huang X."/>
            <person name="Zhao Y."/>
        </authorList>
    </citation>
    <scope>NUCLEOTIDE SEQUENCE</scope>
</reference>
<proteinExistence type="inferred from homology"/>
<dbReference type="SUPFAM" id="SSF51197">
    <property type="entry name" value="Clavaminate synthase-like"/>
    <property type="match status" value="1"/>
</dbReference>
<dbReference type="SMART" id="SM00558">
    <property type="entry name" value="JmjC"/>
    <property type="match status" value="1"/>
</dbReference>
<feature type="compositionally biased region" description="Basic residues" evidence="2">
    <location>
        <begin position="722"/>
        <end position="733"/>
    </location>
</feature>
<dbReference type="AlphaFoldDB" id="A0A811QPE2"/>
<feature type="region of interest" description="Disordered" evidence="2">
    <location>
        <begin position="459"/>
        <end position="530"/>
    </location>
</feature>
<evidence type="ECO:0000313" key="5">
    <source>
        <dbReference type="Proteomes" id="UP000604825"/>
    </source>
</evidence>
<dbReference type="InterPro" id="IPR003347">
    <property type="entry name" value="JmjC_dom"/>
</dbReference>
<dbReference type="Pfam" id="PF13621">
    <property type="entry name" value="Cupin_8"/>
    <property type="match status" value="1"/>
</dbReference>
<dbReference type="SUPFAM" id="SSF48264">
    <property type="entry name" value="Cytochrome P450"/>
    <property type="match status" value="1"/>
</dbReference>
<dbReference type="Pfam" id="PF00067">
    <property type="entry name" value="p450"/>
    <property type="match status" value="1"/>
</dbReference>
<comment type="caution">
    <text evidence="4">The sequence shown here is derived from an EMBL/GenBank/DDBJ whole genome shotgun (WGS) entry which is preliminary data.</text>
</comment>
<dbReference type="PROSITE" id="PS51184">
    <property type="entry name" value="JMJC"/>
    <property type="match status" value="1"/>
</dbReference>
<evidence type="ECO:0000256" key="2">
    <source>
        <dbReference type="SAM" id="MobiDB-lite"/>
    </source>
</evidence>
<feature type="domain" description="JmjC" evidence="3">
    <location>
        <begin position="233"/>
        <end position="433"/>
    </location>
</feature>
<dbReference type="GO" id="GO:0020037">
    <property type="term" value="F:heme binding"/>
    <property type="evidence" value="ECO:0007669"/>
    <property type="project" value="InterPro"/>
</dbReference>
<dbReference type="PANTHER" id="PTHR12461:SF99">
    <property type="entry name" value="BIFUNCTIONAL PEPTIDASE AND (3S)-LYSYL HYDROXYLASE JMJD7"/>
    <property type="match status" value="1"/>
</dbReference>
<dbReference type="InterPro" id="IPR001128">
    <property type="entry name" value="Cyt_P450"/>
</dbReference>
<organism evidence="4 5">
    <name type="scientific">Miscanthus lutarioriparius</name>
    <dbReference type="NCBI Taxonomy" id="422564"/>
    <lineage>
        <taxon>Eukaryota</taxon>
        <taxon>Viridiplantae</taxon>
        <taxon>Streptophyta</taxon>
        <taxon>Embryophyta</taxon>
        <taxon>Tracheophyta</taxon>
        <taxon>Spermatophyta</taxon>
        <taxon>Magnoliopsida</taxon>
        <taxon>Liliopsida</taxon>
        <taxon>Poales</taxon>
        <taxon>Poaceae</taxon>
        <taxon>PACMAD clade</taxon>
        <taxon>Panicoideae</taxon>
        <taxon>Andropogonodae</taxon>
        <taxon>Andropogoneae</taxon>
        <taxon>Saccharinae</taxon>
        <taxon>Miscanthus</taxon>
    </lineage>
</organism>
<dbReference type="InterPro" id="IPR041667">
    <property type="entry name" value="Cupin_8"/>
</dbReference>
<dbReference type="PANTHER" id="PTHR12461">
    <property type="entry name" value="HYPOXIA-INDUCIBLE FACTOR 1 ALPHA INHIBITOR-RELATED"/>
    <property type="match status" value="1"/>
</dbReference>
<evidence type="ECO:0000256" key="1">
    <source>
        <dbReference type="ARBA" id="ARBA00006801"/>
    </source>
</evidence>
<dbReference type="Proteomes" id="UP000604825">
    <property type="component" value="Unassembled WGS sequence"/>
</dbReference>
<evidence type="ECO:0000313" key="4">
    <source>
        <dbReference type="EMBL" id="CAD6262945.1"/>
    </source>
</evidence>
<feature type="region of interest" description="Disordered" evidence="2">
    <location>
        <begin position="721"/>
        <end position="783"/>
    </location>
</feature>
<dbReference type="GO" id="GO:0005506">
    <property type="term" value="F:iron ion binding"/>
    <property type="evidence" value="ECO:0007669"/>
    <property type="project" value="InterPro"/>
</dbReference>
<sequence length="783" mass="85360">MAPAVAAAGALARPMPGQARRPLPNGMSCMCCPLGSTPAPAPPGMKRSGRNWSGSSQHHGVQLRAQLLHAVRVVERQRQRPLHAGGRARTRAVEPALRELWEESRDLLGLPSPSLDDTAAAAVPRVDLPPTPLAFLRDHVSPGRPLLVSAAATRHWPAASLWPTASYLTDALRSTAVSLHLTPDGRADALASHPHPRRPGPSRCFASAHVHRVDFPTAVRLIRGSDPAAGLVAYAQQQDDCLRGEYAAVAGDVDAHVPWASEALGCLPEAVNLWIGNAHSVTSFHKDHYDNIYVVLSGEKHFLLLPPTEHHRLYFRDYPAAHYVAAEQDTEGEHQLRLKLEMEEPERIVPWSSVDPCPPSPEEMAVQASSFPLYFDGPAPIRCTVRAGEMLYLPSMWFHHVSQSPGPNGLTIAVNYWYDMQFDIKYAYLSAQLLHAVRVVRGLLKRALTAPAVMTPTPTLAAATSDVPTTPRHLPQPRRPRTPPQTARDANQELVPNLTTGHLPPCRRTLPAAPPGLGPRADAKKARRGNRTGAGLAIDVSRHLISMSNNTIMRMVASALPGHMTEAARHCAKHVAELVGAFNVEDYVGLCRGWDLQGLTRRTREVRDKFDALLEIMITGKEENRRRQHGLGQTTTADNNSKDLLDILMDAAEDVNAEVKLTRENIKAFVLDIFTAGSDTTATSVEWALALALNHPDCMEKLRAELDAVVLGGAAPVSARALHARRRGGRRRPQGAAHAAHAVRERPPRLPRHGPGQRARSSDGGRHGAVRVKRMQCKFTSSG</sequence>
<dbReference type="EMBL" id="CAJGYO010000012">
    <property type="protein sequence ID" value="CAD6262945.1"/>
    <property type="molecule type" value="Genomic_DNA"/>
</dbReference>
<dbReference type="Gene3D" id="2.60.120.10">
    <property type="entry name" value="Jelly Rolls"/>
    <property type="match status" value="1"/>
</dbReference>
<protein>
    <recommendedName>
        <fullName evidence="3">JmjC domain-containing protein</fullName>
    </recommendedName>
</protein>
<evidence type="ECO:0000259" key="3">
    <source>
        <dbReference type="PROSITE" id="PS51184"/>
    </source>
</evidence>
<dbReference type="GO" id="GO:0004497">
    <property type="term" value="F:monooxygenase activity"/>
    <property type="evidence" value="ECO:0007669"/>
    <property type="project" value="InterPro"/>
</dbReference>
<dbReference type="FunFam" id="2.60.120.10:FF:000147">
    <property type="entry name" value="2-oxoglutarate (2OG) and Fe(II)-dependent oxygenase superfamily protein"/>
    <property type="match status" value="1"/>
</dbReference>
<dbReference type="GO" id="GO:0016705">
    <property type="term" value="F:oxidoreductase activity, acting on paired donors, with incorporation or reduction of molecular oxygen"/>
    <property type="evidence" value="ECO:0007669"/>
    <property type="project" value="InterPro"/>
</dbReference>
<name>A0A811QPE2_9POAL</name>
<keyword evidence="5" id="KW-1185">Reference proteome</keyword>
<gene>
    <name evidence="4" type="ORF">NCGR_LOCUS46268</name>
</gene>
<dbReference type="InterPro" id="IPR014710">
    <property type="entry name" value="RmlC-like_jellyroll"/>
</dbReference>